<dbReference type="InterPro" id="IPR049431">
    <property type="entry name" value="UVSSA_C"/>
</dbReference>
<evidence type="ECO:0000259" key="12">
    <source>
        <dbReference type="Pfam" id="PF09740"/>
    </source>
</evidence>
<dbReference type="GO" id="GO:0006283">
    <property type="term" value="P:transcription-coupled nucleotide-excision repair"/>
    <property type="evidence" value="ECO:0007669"/>
    <property type="project" value="TreeGrafter"/>
</dbReference>
<evidence type="ECO:0000256" key="6">
    <source>
        <dbReference type="ARBA" id="ARBA00022771"/>
    </source>
</evidence>
<evidence type="ECO:0000256" key="9">
    <source>
        <dbReference type="ARBA" id="ARBA00023204"/>
    </source>
</evidence>
<dbReference type="EMBL" id="JAWZYT010000222">
    <property type="protein sequence ID" value="KAK4326365.1"/>
    <property type="molecule type" value="Genomic_DNA"/>
</dbReference>
<evidence type="ECO:0000256" key="7">
    <source>
        <dbReference type="ARBA" id="ARBA00022833"/>
    </source>
</evidence>
<keyword evidence="5" id="KW-0227">DNA damage</keyword>
<dbReference type="GO" id="GO:0009411">
    <property type="term" value="P:response to UV"/>
    <property type="evidence" value="ECO:0007669"/>
    <property type="project" value="InterPro"/>
</dbReference>
<gene>
    <name evidence="13" type="ORF">Pmani_003116</name>
</gene>
<evidence type="ECO:0000256" key="5">
    <source>
        <dbReference type="ARBA" id="ARBA00022763"/>
    </source>
</evidence>
<comment type="similarity">
    <text evidence="2">Belongs to the UVSSA family.</text>
</comment>
<organism evidence="13 14">
    <name type="scientific">Petrolisthes manimaculis</name>
    <dbReference type="NCBI Taxonomy" id="1843537"/>
    <lineage>
        <taxon>Eukaryota</taxon>
        <taxon>Metazoa</taxon>
        <taxon>Ecdysozoa</taxon>
        <taxon>Arthropoda</taxon>
        <taxon>Crustacea</taxon>
        <taxon>Multicrustacea</taxon>
        <taxon>Malacostraca</taxon>
        <taxon>Eumalacostraca</taxon>
        <taxon>Eucarida</taxon>
        <taxon>Decapoda</taxon>
        <taxon>Pleocyemata</taxon>
        <taxon>Anomura</taxon>
        <taxon>Galatheoidea</taxon>
        <taxon>Porcellanidae</taxon>
        <taxon>Petrolisthes</taxon>
    </lineage>
</organism>
<dbReference type="GO" id="GO:0008270">
    <property type="term" value="F:zinc ion binding"/>
    <property type="evidence" value="ECO:0007669"/>
    <property type="project" value="UniProtKB-KW"/>
</dbReference>
<keyword evidence="7" id="KW-0862">Zinc</keyword>
<evidence type="ECO:0000256" key="3">
    <source>
        <dbReference type="ARBA" id="ARBA00022454"/>
    </source>
</evidence>
<dbReference type="GO" id="GO:0000993">
    <property type="term" value="F:RNA polymerase II complex binding"/>
    <property type="evidence" value="ECO:0007669"/>
    <property type="project" value="TreeGrafter"/>
</dbReference>
<reference evidence="13" key="1">
    <citation type="submission" date="2023-11" db="EMBL/GenBank/DDBJ databases">
        <title>Genome assemblies of two species of porcelain crab, Petrolisthes cinctipes and Petrolisthes manimaculis (Anomura: Porcellanidae).</title>
        <authorList>
            <person name="Angst P."/>
        </authorList>
    </citation>
    <scope>NUCLEOTIDE SEQUENCE</scope>
    <source>
        <strain evidence="13">PB745_02</strain>
        <tissue evidence="13">Gill</tissue>
    </source>
</reference>
<keyword evidence="8 10" id="KW-0175">Coiled coil</keyword>
<dbReference type="Proteomes" id="UP001292094">
    <property type="component" value="Unassembled WGS sequence"/>
</dbReference>
<feature type="coiled-coil region" evidence="10">
    <location>
        <begin position="151"/>
        <end position="190"/>
    </location>
</feature>
<keyword evidence="6" id="KW-0863">Zinc-finger</keyword>
<evidence type="ECO:0000256" key="4">
    <source>
        <dbReference type="ARBA" id="ARBA00022723"/>
    </source>
</evidence>
<evidence type="ECO:0000256" key="1">
    <source>
        <dbReference type="ARBA" id="ARBA00004286"/>
    </source>
</evidence>
<evidence type="ECO:0000256" key="10">
    <source>
        <dbReference type="SAM" id="Coils"/>
    </source>
</evidence>
<dbReference type="AlphaFoldDB" id="A0AAE1QHF0"/>
<accession>A0AAE1QHF0</accession>
<dbReference type="Pfam" id="PF20867">
    <property type="entry name" value="UVSSA_N"/>
    <property type="match status" value="1"/>
</dbReference>
<sequence length="646" mass="74753">MENDKHAYLLKKLVEELTTSGKDQLNAETMKRVKKICKRSDIYVIELYRLLSKQLRKKHAEIRFSSFQICNEIFCRSHCFRELILKDFLKFVDLVLGLDPENPLPKPETVARKLKQKCVETLQSWYDNYGEGYSTLRRGYIYLRDCKKVDFAELTARTEAERQRAEEERQRTEELKRKKIEKINNELEEQTPEIRDCLLQFQNCFNLLIPNVRDFFIAFDDESISQEGGFLPDDESTPEENGFMQEEYPEEIEDEKYGSDFMRGHGIMKDTNVVINLEDVRKVQETDDNEIVIENIKEHINLLNNKLLPQVKKWEQTMQPYGEGNGRLIKRIIDIKQRIQSEIKMFESLQILPKKKTQSAVNNDFDSDDDDDFVEVSFDDPRVISAAESEAALLGMTSSSRRSISIQPNDPDNQPSTSGSSPNSNHFPQSKGKNMKTKQNNIRCPDEYLSQVDIVPKRLHNPLAGLSQIWTATPDLHEQEEIDSTGGIMGVATQRVNYERAWEPVKWACRAPLTTGRLCPRRDREKCPMHGPIIPRNETGEPLLPEDAARDKAAREKYEREHPAWQDPQLLAELKAATGLDLKVTHGRQKRKRKYENLTDIKKTTPRERLSKRVLSHKAIRRLNSALAKEHASAPNTSADFNFGRS</sequence>
<comment type="subcellular location">
    <subcellularLocation>
        <location evidence="1">Chromosome</location>
    </subcellularLocation>
</comment>
<feature type="compositionally biased region" description="Polar residues" evidence="11">
    <location>
        <begin position="634"/>
        <end position="646"/>
    </location>
</feature>
<evidence type="ECO:0000256" key="8">
    <source>
        <dbReference type="ARBA" id="ARBA00023054"/>
    </source>
</evidence>
<evidence type="ECO:0000256" key="11">
    <source>
        <dbReference type="SAM" id="MobiDB-lite"/>
    </source>
</evidence>
<name>A0AAE1QHF0_9EUCA</name>
<evidence type="ECO:0000313" key="14">
    <source>
        <dbReference type="Proteomes" id="UP001292094"/>
    </source>
</evidence>
<keyword evidence="4" id="KW-0479">Metal-binding</keyword>
<dbReference type="InterPro" id="IPR049408">
    <property type="entry name" value="UVSSA_N_a-solenoid_rpt"/>
</dbReference>
<keyword evidence="14" id="KW-1185">Reference proteome</keyword>
<dbReference type="GO" id="GO:0005694">
    <property type="term" value="C:chromosome"/>
    <property type="evidence" value="ECO:0007669"/>
    <property type="project" value="UniProtKB-SubCell"/>
</dbReference>
<evidence type="ECO:0000256" key="2">
    <source>
        <dbReference type="ARBA" id="ARBA00009240"/>
    </source>
</evidence>
<dbReference type="PANTHER" id="PTHR28670:SF1">
    <property type="entry name" value="UV-STIMULATED SCAFFOLD PROTEIN A"/>
    <property type="match status" value="1"/>
</dbReference>
<comment type="caution">
    <text evidence="13">The sequence shown here is derived from an EMBL/GenBank/DDBJ whole genome shotgun (WGS) entry which is preliminary data.</text>
</comment>
<keyword evidence="3" id="KW-0158">Chromosome</keyword>
<proteinExistence type="inferred from homology"/>
<keyword evidence="9" id="KW-0234">DNA repair</keyword>
<protein>
    <recommendedName>
        <fullName evidence="12">UV-stimulated scaffold protein A C-terminal domain-containing protein</fullName>
    </recommendedName>
</protein>
<dbReference type="Pfam" id="PF09740">
    <property type="entry name" value="DUF2043"/>
    <property type="match status" value="1"/>
</dbReference>
<dbReference type="InterPro" id="IPR018610">
    <property type="entry name" value="UVSSA"/>
</dbReference>
<feature type="region of interest" description="Disordered" evidence="11">
    <location>
        <begin position="626"/>
        <end position="646"/>
    </location>
</feature>
<feature type="domain" description="UV-stimulated scaffold protein A C-terminal" evidence="12">
    <location>
        <begin position="478"/>
        <end position="543"/>
    </location>
</feature>
<dbReference type="PANTHER" id="PTHR28670">
    <property type="entry name" value="UV-STIMULATED SCAFFOLD PROTEIN A"/>
    <property type="match status" value="1"/>
</dbReference>
<evidence type="ECO:0000313" key="13">
    <source>
        <dbReference type="EMBL" id="KAK4326365.1"/>
    </source>
</evidence>
<feature type="region of interest" description="Disordered" evidence="11">
    <location>
        <begin position="396"/>
        <end position="439"/>
    </location>
</feature>